<dbReference type="AlphaFoldDB" id="A0A8S0WY30"/>
<reference evidence="3" key="1">
    <citation type="submission" date="2014-11" db="EMBL/GenBank/DDBJ databases">
        <authorList>
            <person name="Hornung B.V."/>
        </authorList>
    </citation>
    <scope>NUCLEOTIDE SEQUENCE</scope>
    <source>
        <strain evidence="3">INE</strain>
    </source>
</reference>
<dbReference type="Proteomes" id="UP001071230">
    <property type="component" value="Unassembled WGS sequence"/>
</dbReference>
<evidence type="ECO:0000313" key="3">
    <source>
        <dbReference type="EMBL" id="CEJ08460.1"/>
    </source>
</evidence>
<dbReference type="RefSeq" id="WP_240984818.1">
    <property type="nucleotide sequence ID" value="NZ_CDGJ01000082.1"/>
</dbReference>
<proteinExistence type="predicted"/>
<keyword evidence="4" id="KW-1185">Reference proteome</keyword>
<gene>
    <name evidence="2" type="ORF">DEACI_1915</name>
    <name evidence="3" type="ORF">DEACI_2936</name>
</gene>
<evidence type="ECO:0000313" key="2">
    <source>
        <dbReference type="EMBL" id="CAA7601261.1"/>
    </source>
</evidence>
<reference evidence="2" key="2">
    <citation type="submission" date="2020-01" db="EMBL/GenBank/DDBJ databases">
        <authorList>
            <person name="Hornung B."/>
        </authorList>
    </citation>
    <scope>NUCLEOTIDE SEQUENCE</scope>
    <source>
        <strain evidence="2">PacBioINE</strain>
    </source>
</reference>
<sequence length="63" mass="7070">MLNLVVGLVALLALFFVVLSDFWTGKHSGYFQSVQKPSGKQERNPVIPDASGHDEWFHKLNSL</sequence>
<dbReference type="KEGG" id="aacx:DEACI_1915"/>
<dbReference type="EMBL" id="LR746496">
    <property type="protein sequence ID" value="CAA7601261.1"/>
    <property type="molecule type" value="Genomic_DNA"/>
</dbReference>
<accession>A0A8S0WY30</accession>
<organism evidence="2">
    <name type="scientific">Acididesulfobacillus acetoxydans</name>
    <dbReference type="NCBI Taxonomy" id="1561005"/>
    <lineage>
        <taxon>Bacteria</taxon>
        <taxon>Bacillati</taxon>
        <taxon>Bacillota</taxon>
        <taxon>Clostridia</taxon>
        <taxon>Eubacteriales</taxon>
        <taxon>Peptococcaceae</taxon>
        <taxon>Acididesulfobacillus</taxon>
    </lineage>
</organism>
<protein>
    <submittedName>
        <fullName evidence="2">Uncharacterized protein</fullName>
    </submittedName>
</protein>
<dbReference type="EMBL" id="CDGJ01000082">
    <property type="protein sequence ID" value="CEJ08460.1"/>
    <property type="molecule type" value="Genomic_DNA"/>
</dbReference>
<name>A0A8S0WY30_9FIRM</name>
<evidence type="ECO:0000256" key="1">
    <source>
        <dbReference type="SAM" id="MobiDB-lite"/>
    </source>
</evidence>
<dbReference type="Proteomes" id="UP000836597">
    <property type="component" value="Chromosome"/>
</dbReference>
<feature type="region of interest" description="Disordered" evidence="1">
    <location>
        <begin position="34"/>
        <end position="53"/>
    </location>
</feature>
<evidence type="ECO:0000313" key="4">
    <source>
        <dbReference type="Proteomes" id="UP001071230"/>
    </source>
</evidence>